<feature type="transmembrane region" description="Helical" evidence="5">
    <location>
        <begin position="456"/>
        <end position="479"/>
    </location>
</feature>
<dbReference type="SUPFAM" id="SSF103473">
    <property type="entry name" value="MFS general substrate transporter"/>
    <property type="match status" value="1"/>
</dbReference>
<reference evidence="6" key="1">
    <citation type="submission" date="2020-06" db="EMBL/GenBank/DDBJ databases">
        <title>Draft genome of Bugula neritina, a colonial animal packing powerful symbionts and potential medicines.</title>
        <authorList>
            <person name="Rayko M."/>
        </authorList>
    </citation>
    <scope>NUCLEOTIDE SEQUENCE [LARGE SCALE GENOMIC DNA]</scope>
    <source>
        <strain evidence="6">Kwan_BN1</strain>
    </source>
</reference>
<feature type="compositionally biased region" description="Polar residues" evidence="4">
    <location>
        <begin position="7"/>
        <end position="16"/>
    </location>
</feature>
<comment type="caution">
    <text evidence="6">The sequence shown here is derived from an EMBL/GenBank/DDBJ whole genome shotgun (WGS) entry which is preliminary data.</text>
</comment>
<feature type="transmembrane region" description="Helical" evidence="5">
    <location>
        <begin position="333"/>
        <end position="355"/>
    </location>
</feature>
<feature type="transmembrane region" description="Helical" evidence="5">
    <location>
        <begin position="393"/>
        <end position="416"/>
    </location>
</feature>
<keyword evidence="3 5" id="KW-0472">Membrane</keyword>
<evidence type="ECO:0000256" key="3">
    <source>
        <dbReference type="ARBA" id="ARBA00023136"/>
    </source>
</evidence>
<protein>
    <recommendedName>
        <fullName evidence="8">Sodium-dependent glucose transporter 1</fullName>
    </recommendedName>
</protein>
<dbReference type="AlphaFoldDB" id="A0A7J7JXY2"/>
<proteinExistence type="predicted"/>
<dbReference type="EMBL" id="VXIV02001632">
    <property type="protein sequence ID" value="KAF6031259.1"/>
    <property type="molecule type" value="Genomic_DNA"/>
</dbReference>
<evidence type="ECO:0000313" key="6">
    <source>
        <dbReference type="EMBL" id="KAF6031259.1"/>
    </source>
</evidence>
<gene>
    <name evidence="6" type="ORF">EB796_010495</name>
</gene>
<accession>A0A7J7JXY2</accession>
<evidence type="ECO:0000256" key="4">
    <source>
        <dbReference type="SAM" id="MobiDB-lite"/>
    </source>
</evidence>
<evidence type="ECO:0000256" key="1">
    <source>
        <dbReference type="ARBA" id="ARBA00022692"/>
    </source>
</evidence>
<feature type="transmembrane region" description="Helical" evidence="5">
    <location>
        <begin position="137"/>
        <end position="157"/>
    </location>
</feature>
<feature type="transmembrane region" description="Helical" evidence="5">
    <location>
        <begin position="53"/>
        <end position="74"/>
    </location>
</feature>
<evidence type="ECO:0000256" key="5">
    <source>
        <dbReference type="SAM" id="Phobius"/>
    </source>
</evidence>
<name>A0A7J7JXY2_BUGNE</name>
<dbReference type="Gene3D" id="1.20.1250.20">
    <property type="entry name" value="MFS general substrate transporter like domains"/>
    <property type="match status" value="1"/>
</dbReference>
<feature type="transmembrane region" description="Helical" evidence="5">
    <location>
        <begin position="423"/>
        <end position="444"/>
    </location>
</feature>
<organism evidence="6 7">
    <name type="scientific">Bugula neritina</name>
    <name type="common">Brown bryozoan</name>
    <name type="synonym">Sertularia neritina</name>
    <dbReference type="NCBI Taxonomy" id="10212"/>
    <lineage>
        <taxon>Eukaryota</taxon>
        <taxon>Metazoa</taxon>
        <taxon>Spiralia</taxon>
        <taxon>Lophotrochozoa</taxon>
        <taxon>Bryozoa</taxon>
        <taxon>Gymnolaemata</taxon>
        <taxon>Cheilostomatida</taxon>
        <taxon>Flustrina</taxon>
        <taxon>Buguloidea</taxon>
        <taxon>Bugulidae</taxon>
        <taxon>Bugula</taxon>
    </lineage>
</organism>
<feature type="transmembrane region" description="Helical" evidence="5">
    <location>
        <begin position="236"/>
        <end position="255"/>
    </location>
</feature>
<evidence type="ECO:0000313" key="7">
    <source>
        <dbReference type="Proteomes" id="UP000593567"/>
    </source>
</evidence>
<dbReference type="PANTHER" id="PTHR23121">
    <property type="entry name" value="SODIUM-DEPENDENT GLUCOSE TRANSPORTER 1"/>
    <property type="match status" value="1"/>
</dbReference>
<feature type="transmembrane region" description="Helical" evidence="5">
    <location>
        <begin position="282"/>
        <end position="301"/>
    </location>
</feature>
<feature type="region of interest" description="Disordered" evidence="4">
    <location>
        <begin position="1"/>
        <end position="23"/>
    </location>
</feature>
<dbReference type="InterPro" id="IPR036259">
    <property type="entry name" value="MFS_trans_sf"/>
</dbReference>
<evidence type="ECO:0000256" key="2">
    <source>
        <dbReference type="ARBA" id="ARBA00022989"/>
    </source>
</evidence>
<dbReference type="PANTHER" id="PTHR23121:SF9">
    <property type="entry name" value="SODIUM-DEPENDENT GLUCOSE TRANSPORTER 1"/>
    <property type="match status" value="1"/>
</dbReference>
<evidence type="ECO:0008006" key="8">
    <source>
        <dbReference type="Google" id="ProtNLM"/>
    </source>
</evidence>
<sequence length="500" mass="55471">MKENCIQDANENQQNKDNAEKIPIIKSKERYDTIESEPTEDQSDVSDMESETLTAQVFFQLLACILAFFSRFCVPGSGVKLCGANFNRLGASSFHLSRKGGVAVCITVCWLSDFLFHCKSGVLCIVIRLGGRKRNGMYLQAVCLGVSIGSICGPFIARPFLSDSTNSHRVRETTWHADNYQLNETLPQNYTSVLVEVSPIFSSNTTSGQLHNTSFGEQPTIPSDLDDEEFTKTHVYFYYIIMGVILCIPAALFCIQHRRSGLPVRNTKSDSSQTGSMSFRNCSAPFSITLIFMFMLSLVQFGSQQTYSNMITTFSVVGPLHFTETEGVYISSLFWAFLCFGRLAVEYVAMFYILGLWIAKHLSAFQILLIDIVIGIIGAIFLTIFSAHSATVLWIFTAVMGFAYSTTTGAVFSWAANHLPDDTYVIVVLNIGESLGVLVEPTLVTSIFKLTGPMTLMYVMLIGFLAMLSLLVASQLIVVKFGVDGQLYRQSNKRLVEDND</sequence>
<dbReference type="OrthoDB" id="6365769at2759"/>
<keyword evidence="1 5" id="KW-0812">Transmembrane</keyword>
<keyword evidence="7" id="KW-1185">Reference proteome</keyword>
<dbReference type="Proteomes" id="UP000593567">
    <property type="component" value="Unassembled WGS sequence"/>
</dbReference>
<feature type="transmembrane region" description="Helical" evidence="5">
    <location>
        <begin position="367"/>
        <end position="387"/>
    </location>
</feature>
<keyword evidence="2 5" id="KW-1133">Transmembrane helix</keyword>